<sequence>MFIYFRVVYVNVHVCAYIRIHAEYFPPSFVTLLSFFPSLLTSTPTSRHSARHITTFFFFFQLTVFNVVCSLCFEFSDVDLLAHFFVLVFTARGRPFHTPRFFFCFVLCVCVRVFSEEKKKLNQLAQHQDTS</sequence>
<keyword evidence="1" id="KW-0812">Transmembrane</keyword>
<feature type="transmembrane region" description="Helical" evidence="1">
    <location>
        <begin position="53"/>
        <end position="76"/>
    </location>
</feature>
<keyword evidence="1" id="KW-0472">Membrane</keyword>
<proteinExistence type="predicted"/>
<evidence type="ECO:0000313" key="2">
    <source>
        <dbReference type="EMBL" id="CCC51878.1"/>
    </source>
</evidence>
<organism evidence="2">
    <name type="scientific">Trypanosoma vivax (strain Y486)</name>
    <dbReference type="NCBI Taxonomy" id="1055687"/>
    <lineage>
        <taxon>Eukaryota</taxon>
        <taxon>Discoba</taxon>
        <taxon>Euglenozoa</taxon>
        <taxon>Kinetoplastea</taxon>
        <taxon>Metakinetoplastina</taxon>
        <taxon>Trypanosomatida</taxon>
        <taxon>Trypanosomatidae</taxon>
        <taxon>Trypanosoma</taxon>
        <taxon>Duttonella</taxon>
    </lineage>
</organism>
<evidence type="ECO:0000256" key="1">
    <source>
        <dbReference type="SAM" id="Phobius"/>
    </source>
</evidence>
<accession>G0U7M0</accession>
<dbReference type="AlphaFoldDB" id="G0U7M0"/>
<feature type="transmembrane region" description="Helical" evidence="1">
    <location>
        <begin position="96"/>
        <end position="114"/>
    </location>
</feature>
<keyword evidence="1" id="KW-1133">Transmembrane helix</keyword>
<reference evidence="2" key="1">
    <citation type="journal article" date="2012" name="Proc. Natl. Acad. Sci. U.S.A.">
        <title>Antigenic diversity is generated by distinct evolutionary mechanisms in African trypanosome species.</title>
        <authorList>
            <person name="Jackson A.P."/>
            <person name="Berry A."/>
            <person name="Aslett M."/>
            <person name="Allison H.C."/>
            <person name="Burton P."/>
            <person name="Vavrova-Anderson J."/>
            <person name="Brown R."/>
            <person name="Browne H."/>
            <person name="Corton N."/>
            <person name="Hauser H."/>
            <person name="Gamble J."/>
            <person name="Gilderthorp R."/>
            <person name="Marcello L."/>
            <person name="McQuillan J."/>
            <person name="Otto T.D."/>
            <person name="Quail M.A."/>
            <person name="Sanders M.J."/>
            <person name="van Tonder A."/>
            <person name="Ginger M.L."/>
            <person name="Field M.C."/>
            <person name="Barry J.D."/>
            <person name="Hertz-Fowler C."/>
            <person name="Berriman M."/>
        </authorList>
    </citation>
    <scope>NUCLEOTIDE SEQUENCE</scope>
    <source>
        <strain evidence="2">Y486</strain>
    </source>
</reference>
<gene>
    <name evidence="2" type="ORF">TVY486_1009230</name>
</gene>
<dbReference type="VEuPathDB" id="TriTrypDB:TvY486_1009230"/>
<name>G0U7M0_TRYVY</name>
<protein>
    <submittedName>
        <fullName evidence="2">Uncharacterized protein</fullName>
    </submittedName>
</protein>
<dbReference type="EMBL" id="HE573026">
    <property type="protein sequence ID" value="CCC51878.1"/>
    <property type="molecule type" value="Genomic_DNA"/>
</dbReference>